<dbReference type="PANTHER" id="PTHR11070:SF48">
    <property type="entry name" value="ATP-DEPENDENT HELICASE_NUCLEASE SUBUNIT A"/>
    <property type="match status" value="1"/>
</dbReference>
<feature type="binding site" evidence="14">
    <location>
        <begin position="25"/>
        <end position="32"/>
    </location>
    <ligand>
        <name>ATP</name>
        <dbReference type="ChEBI" id="CHEBI:30616"/>
    </ligand>
</feature>
<feature type="domain" description="UvrD-like helicase C-terminal" evidence="16">
    <location>
        <begin position="527"/>
        <end position="841"/>
    </location>
</feature>
<feature type="domain" description="UvrD-like helicase ATP-binding" evidence="15">
    <location>
        <begin position="4"/>
        <end position="476"/>
    </location>
</feature>
<evidence type="ECO:0000259" key="15">
    <source>
        <dbReference type="PROSITE" id="PS51198"/>
    </source>
</evidence>
<evidence type="ECO:0000256" key="9">
    <source>
        <dbReference type="ARBA" id="ARBA00023204"/>
    </source>
</evidence>
<evidence type="ECO:0000256" key="13">
    <source>
        <dbReference type="HAMAP-Rule" id="MF_01451"/>
    </source>
</evidence>
<comment type="catalytic activity">
    <reaction evidence="12 13">
        <text>ATP + H2O = ADP + phosphate + H(+)</text>
        <dbReference type="Rhea" id="RHEA:13065"/>
        <dbReference type="ChEBI" id="CHEBI:15377"/>
        <dbReference type="ChEBI" id="CHEBI:15378"/>
        <dbReference type="ChEBI" id="CHEBI:30616"/>
        <dbReference type="ChEBI" id="CHEBI:43474"/>
        <dbReference type="ChEBI" id="CHEBI:456216"/>
        <dbReference type="EC" id="5.6.2.4"/>
    </reaction>
</comment>
<keyword evidence="8 13" id="KW-0238">DNA-binding</keyword>
<dbReference type="SUPFAM" id="SSF52540">
    <property type="entry name" value="P-loop containing nucleoside triphosphate hydrolases"/>
    <property type="match status" value="1"/>
</dbReference>
<evidence type="ECO:0000256" key="11">
    <source>
        <dbReference type="ARBA" id="ARBA00034617"/>
    </source>
</evidence>
<dbReference type="Gene3D" id="3.90.320.10">
    <property type="match status" value="1"/>
</dbReference>
<dbReference type="Pfam" id="PF12705">
    <property type="entry name" value="PDDEXK_1"/>
    <property type="match status" value="1"/>
</dbReference>
<evidence type="ECO:0000256" key="3">
    <source>
        <dbReference type="ARBA" id="ARBA00022763"/>
    </source>
</evidence>
<evidence type="ECO:0000256" key="8">
    <source>
        <dbReference type="ARBA" id="ARBA00023125"/>
    </source>
</evidence>
<dbReference type="PROSITE" id="PS51198">
    <property type="entry name" value="UVRD_HELICASE_ATP_BIND"/>
    <property type="match status" value="1"/>
</dbReference>
<organism evidence="17 18">
    <name type="scientific">Clostridium sulfidigenes</name>
    <dbReference type="NCBI Taxonomy" id="318464"/>
    <lineage>
        <taxon>Bacteria</taxon>
        <taxon>Bacillati</taxon>
        <taxon>Bacillota</taxon>
        <taxon>Clostridia</taxon>
        <taxon>Eubacteriales</taxon>
        <taxon>Clostridiaceae</taxon>
        <taxon>Clostridium</taxon>
    </lineage>
</organism>
<evidence type="ECO:0000256" key="10">
    <source>
        <dbReference type="ARBA" id="ARBA00023235"/>
    </source>
</evidence>
<dbReference type="GO" id="GO:0003690">
    <property type="term" value="F:double-stranded DNA binding"/>
    <property type="evidence" value="ECO:0007669"/>
    <property type="project" value="UniProtKB-UniRule"/>
</dbReference>
<dbReference type="eggNOG" id="COG1074">
    <property type="taxonomic scope" value="Bacteria"/>
</dbReference>
<keyword evidence="7 13" id="KW-0067">ATP-binding</keyword>
<keyword evidence="4 13" id="KW-0378">Hydrolase</keyword>
<evidence type="ECO:0000256" key="2">
    <source>
        <dbReference type="ARBA" id="ARBA00022741"/>
    </source>
</evidence>
<dbReference type="Proteomes" id="UP000028542">
    <property type="component" value="Unassembled WGS sequence"/>
</dbReference>
<evidence type="ECO:0000256" key="7">
    <source>
        <dbReference type="ARBA" id="ARBA00022840"/>
    </source>
</evidence>
<evidence type="ECO:0000313" key="17">
    <source>
        <dbReference type="EMBL" id="KEZ85149.1"/>
    </source>
</evidence>
<evidence type="ECO:0000256" key="14">
    <source>
        <dbReference type="PROSITE-ProRule" id="PRU00560"/>
    </source>
</evidence>
<sequence>MSSVKWTEDQQKAIDIRYRNTLVSAAAGSGKTAVLVERIIKIITDRDNPVDIDKLLIVTFTNAAAAEMRERIGEAINKRIKEEPNNRNLQTQLILLNKASISTLHSFCLNLIKNNFHQLDIEPNFRVGDTTEINLLKVEALEELMEGKYIEGKEEFIELVESYCDNKSDRALAEMVLRLYNFSMSMGDPVAWLKAKSEIFNVGEDFSFEKLPFKDALLKELREDIISALEINNEGLDFVLNNPIIDKYKATFENDGQIIERTLTIIEDELKEDRQYIEETGFGRIPTLTKLTEEEKVIQKKAKDLRDAAKEIYVEVKSKILNATSEENIKITKKLYPLMKELTNLVIEFKDIFDKKKRERGIIDFNDQEHFALEILRDKEDKNKPSSIALELKDKFEEILVDEYQDSNSVQEEIINLICRTEKDTRNVFMVGDLKQSIYRFRMAKPELFKNKKETYTKNGDDYNALITLHKNFRSRREVIDGINYIFNAVMSEDVGELAYDESEELKVGASYKEFSGEGNIGGEVEFNLINLDYEDIEANEDNEIEEELQEQSDITSSEEELDKEELDSMQLEARFVANRIRELMEHHGENSLKVYDKNLDDYRRATYKDMVILLRSSNKLSPIFIEEFKRVGIPLFSEGGGGYFDTLEVKTVISALEIIDNPIQDIPLIAVLRSPIGGFTTEELADIRISNKNVSFYHAMVGLLDYEKKDYEDENLSDTWEEIYNNTGLKLKIKTFLDKINNWRLESKYTPINQLIWEIITDTGYYGYVGALPGGEQRQANLKILFKRAKDFERTSYRGLYNFINFISNIKTSSEDMGSAKIIGENEDVVRIMSIHKSKGLEFPIVFLCGLGKRFNEGDLKGKILFHHELGFGPTYIDLDNRISYNTPQREFISKKIQGENKSEEMRLLYVALTRAKEKLILVGSGKALDKKIEKWSGAGIDENGSIKSTYVKNQKNYLDWIGASLINHKAGEPLRHYNENILKEDFKEDHSRFKVAIYSRKIFEEIEDTSLEEVPVKEKINKLLDNADENISKDYYKVIKERLEFTYKYEEATKLPTVITVTELKELHNNLPEANRENNLYIEGDGLDEDNYKTITYGEEVEGPRKFRPLMQTPLFLQEKKGLTPSEVGTAYHNIMQRLDLSGDLSKDDLTRQINTMVEKELITFEAAKSVKVDKILKFLQSNIGKKVIEAFKETSLKRELPFRVEINASTIYPNVSKETYLEEKMLLRGVIDCYFEEGEEGIILDYKTDYVKPDNIEEIKERYKVQLDYYSKAIKDAFKKEKVRKYLYLFSLDKEVEVE</sequence>
<dbReference type="InterPro" id="IPR014152">
    <property type="entry name" value="AddA"/>
</dbReference>
<comment type="subunit">
    <text evidence="13">Heterodimer of AddA and AddB/RexB.</text>
</comment>
<dbReference type="Gene3D" id="3.40.50.300">
    <property type="entry name" value="P-loop containing nucleotide triphosphate hydrolases"/>
    <property type="match status" value="4"/>
</dbReference>
<evidence type="ECO:0000259" key="16">
    <source>
        <dbReference type="PROSITE" id="PS51217"/>
    </source>
</evidence>
<dbReference type="PROSITE" id="PS51217">
    <property type="entry name" value="UVRD_HELICASE_CTER"/>
    <property type="match status" value="1"/>
</dbReference>
<evidence type="ECO:0000256" key="1">
    <source>
        <dbReference type="ARBA" id="ARBA00022722"/>
    </source>
</evidence>
<dbReference type="EMBL" id="JPMD01000042">
    <property type="protein sequence ID" value="KEZ85149.1"/>
    <property type="molecule type" value="Genomic_DNA"/>
</dbReference>
<dbReference type="GO" id="GO:0008408">
    <property type="term" value="F:3'-5' exonuclease activity"/>
    <property type="evidence" value="ECO:0007669"/>
    <property type="project" value="UniProtKB-UniRule"/>
</dbReference>
<keyword evidence="5 13" id="KW-0347">Helicase</keyword>
<dbReference type="SUPFAM" id="SSF52980">
    <property type="entry name" value="Restriction endonuclease-like"/>
    <property type="match status" value="1"/>
</dbReference>
<gene>
    <name evidence="13" type="primary">addA</name>
    <name evidence="17" type="ORF">IO99_16450</name>
</gene>
<evidence type="ECO:0000256" key="12">
    <source>
        <dbReference type="ARBA" id="ARBA00048988"/>
    </source>
</evidence>
<evidence type="ECO:0000256" key="6">
    <source>
        <dbReference type="ARBA" id="ARBA00022839"/>
    </source>
</evidence>
<evidence type="ECO:0000313" key="18">
    <source>
        <dbReference type="Proteomes" id="UP000028542"/>
    </source>
</evidence>
<comment type="catalytic activity">
    <reaction evidence="11 13">
        <text>Couples ATP hydrolysis with the unwinding of duplex DNA by translocating in the 3'-5' direction.</text>
        <dbReference type="EC" id="5.6.2.4"/>
    </reaction>
</comment>
<evidence type="ECO:0000256" key="4">
    <source>
        <dbReference type="ARBA" id="ARBA00022801"/>
    </source>
</evidence>
<dbReference type="HAMAP" id="MF_01451">
    <property type="entry name" value="AddA"/>
    <property type="match status" value="1"/>
</dbReference>
<dbReference type="EC" id="3.1.-.-" evidence="13"/>
<dbReference type="RefSeq" id="WP_035135148.1">
    <property type="nucleotide sequence ID" value="NZ_JPMD01000042.1"/>
</dbReference>
<dbReference type="InterPro" id="IPR027417">
    <property type="entry name" value="P-loop_NTPase"/>
</dbReference>
<protein>
    <recommendedName>
        <fullName evidence="13">ATP-dependent helicase/nuclease subunit A</fullName>
        <ecNumber evidence="13">3.1.-.-</ecNumber>
        <ecNumber evidence="13">5.6.2.4</ecNumber>
    </recommendedName>
    <alternativeName>
        <fullName evidence="13">ATP-dependent helicase/nuclease AddA</fullName>
    </alternativeName>
    <alternativeName>
        <fullName evidence="13">DNA 3'-5' helicase AddA</fullName>
    </alternativeName>
</protein>
<keyword evidence="3 13" id="KW-0227">DNA damage</keyword>
<dbReference type="EC" id="5.6.2.4" evidence="13"/>
<keyword evidence="9 13" id="KW-0234">DNA repair</keyword>
<keyword evidence="6 13" id="KW-0269">Exonuclease</keyword>
<keyword evidence="1 13" id="KW-0540">Nuclease</keyword>
<dbReference type="GO" id="GO:0000724">
    <property type="term" value="P:double-strand break repair via homologous recombination"/>
    <property type="evidence" value="ECO:0007669"/>
    <property type="project" value="UniProtKB-UniRule"/>
</dbReference>
<dbReference type="PANTHER" id="PTHR11070">
    <property type="entry name" value="UVRD / RECB / PCRA DNA HELICASE FAMILY MEMBER"/>
    <property type="match status" value="1"/>
</dbReference>
<keyword evidence="18" id="KW-1185">Reference proteome</keyword>
<dbReference type="Pfam" id="PF13361">
    <property type="entry name" value="UvrD_C"/>
    <property type="match status" value="1"/>
</dbReference>
<dbReference type="InterPro" id="IPR014017">
    <property type="entry name" value="DNA_helicase_UvrD-like_C"/>
</dbReference>
<dbReference type="GO" id="GO:0005524">
    <property type="term" value="F:ATP binding"/>
    <property type="evidence" value="ECO:0007669"/>
    <property type="project" value="UniProtKB-UniRule"/>
</dbReference>
<comment type="similarity">
    <text evidence="13">Belongs to the helicase family. AddA subfamily.</text>
</comment>
<comment type="function">
    <text evidence="13">The heterodimer acts as both an ATP-dependent DNA helicase and an ATP-dependent, dual-direction single-stranded exonuclease. Recognizes the chi site generating a DNA molecule suitable for the initiation of homologous recombination. The AddA nuclease domain is required for chi fragment generation; this subunit has the helicase and 3' -&gt; 5' nuclease activities.</text>
</comment>
<dbReference type="InterPro" id="IPR038726">
    <property type="entry name" value="PDDEXK_AddAB-type"/>
</dbReference>
<dbReference type="InterPro" id="IPR011335">
    <property type="entry name" value="Restrct_endonuc-II-like"/>
</dbReference>
<keyword evidence="10 13" id="KW-0413">Isomerase</keyword>
<dbReference type="InterPro" id="IPR011604">
    <property type="entry name" value="PDDEXK-like_dom_sf"/>
</dbReference>
<dbReference type="GO" id="GO:0043138">
    <property type="term" value="F:3'-5' DNA helicase activity"/>
    <property type="evidence" value="ECO:0007669"/>
    <property type="project" value="UniProtKB-UniRule"/>
</dbReference>
<dbReference type="InterPro" id="IPR014016">
    <property type="entry name" value="UvrD-like_ATP-bd"/>
</dbReference>
<comment type="cofactor">
    <cofactor evidence="13">
        <name>Mg(2+)</name>
        <dbReference type="ChEBI" id="CHEBI:18420"/>
    </cofactor>
</comment>
<keyword evidence="2 13" id="KW-0547">Nucleotide-binding</keyword>
<dbReference type="GO" id="GO:0033202">
    <property type="term" value="C:DNA helicase complex"/>
    <property type="evidence" value="ECO:0007669"/>
    <property type="project" value="TreeGrafter"/>
</dbReference>
<dbReference type="GO" id="GO:0005829">
    <property type="term" value="C:cytosol"/>
    <property type="evidence" value="ECO:0007669"/>
    <property type="project" value="TreeGrafter"/>
</dbReference>
<dbReference type="STRING" id="318464.IO99_16450"/>
<dbReference type="InterPro" id="IPR000212">
    <property type="entry name" value="DNA_helicase_UvrD/REP"/>
</dbReference>
<evidence type="ECO:0000256" key="5">
    <source>
        <dbReference type="ARBA" id="ARBA00022806"/>
    </source>
</evidence>
<name>A0A084J865_9CLOT</name>
<dbReference type="GO" id="GO:0016887">
    <property type="term" value="F:ATP hydrolysis activity"/>
    <property type="evidence" value="ECO:0007669"/>
    <property type="project" value="RHEA"/>
</dbReference>
<dbReference type="Pfam" id="PF00580">
    <property type="entry name" value="UvrD-helicase"/>
    <property type="match status" value="1"/>
</dbReference>
<reference evidence="17 18" key="1">
    <citation type="submission" date="2014-07" db="EMBL/GenBank/DDBJ databases">
        <title>Draft genome of Clostridium sulfidigenes 113A isolated from sediments associated with methane hydrate from Krishna Godavari basin.</title>
        <authorList>
            <person name="Honkalas V.S."/>
            <person name="Dabir A.P."/>
            <person name="Arora P."/>
            <person name="Dhakephalkar P.K."/>
        </authorList>
    </citation>
    <scope>NUCLEOTIDE SEQUENCE [LARGE SCALE GENOMIC DNA]</scope>
    <source>
        <strain evidence="17 18">113A</strain>
    </source>
</reference>
<proteinExistence type="inferred from homology"/>
<accession>A0A084J865</accession>
<dbReference type="FunFam" id="3.40.50.300:FF:001236">
    <property type="entry name" value="ATP-dependent helicase/nuclease subunit A"/>
    <property type="match status" value="1"/>
</dbReference>
<dbReference type="NCBIfam" id="TIGR02785">
    <property type="entry name" value="addA_Gpos"/>
    <property type="match status" value="1"/>
</dbReference>
<comment type="caution">
    <text evidence="17">The sequence shown here is derived from an EMBL/GenBank/DDBJ whole genome shotgun (WGS) entry which is preliminary data.</text>
</comment>